<proteinExistence type="inferred from homology"/>
<evidence type="ECO:0000313" key="12">
    <source>
        <dbReference type="Proteomes" id="UP000319342"/>
    </source>
</evidence>
<dbReference type="AlphaFoldDB" id="A0A518CVC5"/>
<keyword evidence="5" id="KW-0238">DNA-binding</keyword>
<evidence type="ECO:0000256" key="6">
    <source>
        <dbReference type="ARBA" id="ARBA00023235"/>
    </source>
</evidence>
<dbReference type="SMART" id="SM00487">
    <property type="entry name" value="DEXDc"/>
    <property type="match status" value="1"/>
</dbReference>
<keyword evidence="6" id="KW-0413">Isomerase</keyword>
<dbReference type="InterPro" id="IPR001650">
    <property type="entry name" value="Helicase_C-like"/>
</dbReference>
<evidence type="ECO:0000313" key="11">
    <source>
        <dbReference type="EMBL" id="QDU83175.1"/>
    </source>
</evidence>
<evidence type="ECO:0000259" key="9">
    <source>
        <dbReference type="PROSITE" id="PS51192"/>
    </source>
</evidence>
<sequence>MPDTTTAYDPARALELLRAGCGRPGQPAEDAQFREGQEEAIAHIVEGRGRLLVVQRTGWGKSFVYFVATKLLREAGCGPTLLVSPLLALMRNQIEAAGRMGVRAETINSANEGEWDAVEAAAERGEVDVLLVSPERLANERFVARMLGGPFAESALLVIDEAHCISDWGHDFRPHYRLVQRLLPRLSGDLRLLATTATANDRVMADLDDVLGPGLTTMRGGLARGSLKLQTITLRNQAERLAWLAENVARVDGSGIVYTLTKRDAERVAAWLRTRGLRAVAYTADSGDDRPRLEAALLNNEIDALVATTALGMGYDKPDLAFVFHYQLPGSVVAYYQQVGRAGRALAAAHGVLLSGDEDRDILEFFIRSAFPSKDEVAGLVAALEEAPAGLSTVSLQQRLNQSGGRITKALQLLSLESPAPVVKEGTRWQLTAAELGEDFWERAERLTALREDELEQMEAYLALESGHMAFLIEALDGDPSEVTEPDVEPLPESVDPGLVQDAVDFLRRSALVIEPRKMWPAGGLSEYGLSGRIAADDQVREGRALGVWGDAGWGRAIKDGKEVDGAFAPELIEACFEMYGAWAPDPAPQWVTAVPSLRHPTLVRDFAAALAERIGVPFVEALEVARDHPPQAEMENQVHRARNVDGAFAPFPSRVLEGPVLLVDDLVDSRWTLTVSAFCLRSAGSGPVLPLSLAVRWSD</sequence>
<evidence type="ECO:0000256" key="1">
    <source>
        <dbReference type="ARBA" id="ARBA00005446"/>
    </source>
</evidence>
<dbReference type="SMART" id="SM00490">
    <property type="entry name" value="HELICc"/>
    <property type="match status" value="1"/>
</dbReference>
<dbReference type="PROSITE" id="PS00690">
    <property type="entry name" value="DEAH_ATP_HELICASE"/>
    <property type="match status" value="1"/>
</dbReference>
<evidence type="ECO:0000256" key="7">
    <source>
        <dbReference type="ARBA" id="ARBA00034617"/>
    </source>
</evidence>
<comment type="catalytic activity">
    <reaction evidence="7">
        <text>Couples ATP hydrolysis with the unwinding of duplex DNA by translocating in the 3'-5' direction.</text>
        <dbReference type="EC" id="5.6.2.4"/>
    </reaction>
</comment>
<protein>
    <recommendedName>
        <fullName evidence="8">DNA 3'-5' helicase</fullName>
        <ecNumber evidence="8">5.6.2.4</ecNumber>
    </recommendedName>
</protein>
<name>A0A518CVC5_9BACT</name>
<dbReference type="GO" id="GO:0043138">
    <property type="term" value="F:3'-5' DNA helicase activity"/>
    <property type="evidence" value="ECO:0007669"/>
    <property type="project" value="UniProtKB-EC"/>
</dbReference>
<keyword evidence="11" id="KW-0347">Helicase</keyword>
<dbReference type="EC" id="5.6.2.4" evidence="8"/>
<dbReference type="SUPFAM" id="SSF53271">
    <property type="entry name" value="PRTase-like"/>
    <property type="match status" value="1"/>
</dbReference>
<dbReference type="GO" id="GO:0030894">
    <property type="term" value="C:replisome"/>
    <property type="evidence" value="ECO:0007669"/>
    <property type="project" value="TreeGrafter"/>
</dbReference>
<evidence type="ECO:0000256" key="3">
    <source>
        <dbReference type="ARBA" id="ARBA00022801"/>
    </source>
</evidence>
<dbReference type="Pfam" id="PF00271">
    <property type="entry name" value="Helicase_C"/>
    <property type="match status" value="1"/>
</dbReference>
<dbReference type="Gene3D" id="3.40.50.300">
    <property type="entry name" value="P-loop containing nucleotide triphosphate hydrolases"/>
    <property type="match status" value="2"/>
</dbReference>
<dbReference type="GO" id="GO:0003677">
    <property type="term" value="F:DNA binding"/>
    <property type="evidence" value="ECO:0007669"/>
    <property type="project" value="UniProtKB-KW"/>
</dbReference>
<dbReference type="Pfam" id="PF00270">
    <property type="entry name" value="DEAD"/>
    <property type="match status" value="1"/>
</dbReference>
<dbReference type="GO" id="GO:0006281">
    <property type="term" value="P:DNA repair"/>
    <property type="evidence" value="ECO:0007669"/>
    <property type="project" value="TreeGrafter"/>
</dbReference>
<dbReference type="GO" id="GO:0009378">
    <property type="term" value="F:four-way junction helicase activity"/>
    <property type="evidence" value="ECO:0007669"/>
    <property type="project" value="TreeGrafter"/>
</dbReference>
<gene>
    <name evidence="11" type="primary">recQ_1</name>
    <name evidence="11" type="ORF">Pla163_02720</name>
</gene>
<evidence type="ECO:0000256" key="5">
    <source>
        <dbReference type="ARBA" id="ARBA00023125"/>
    </source>
</evidence>
<dbReference type="InterPro" id="IPR027417">
    <property type="entry name" value="P-loop_NTPase"/>
</dbReference>
<dbReference type="PROSITE" id="PS51192">
    <property type="entry name" value="HELICASE_ATP_BIND_1"/>
    <property type="match status" value="1"/>
</dbReference>
<dbReference type="InterPro" id="IPR014001">
    <property type="entry name" value="Helicase_ATP-bd"/>
</dbReference>
<dbReference type="InterPro" id="IPR029057">
    <property type="entry name" value="PRTase-like"/>
</dbReference>
<keyword evidence="2" id="KW-0547">Nucleotide-binding</keyword>
<dbReference type="PANTHER" id="PTHR13710:SF105">
    <property type="entry name" value="ATP-DEPENDENT DNA HELICASE Q1"/>
    <property type="match status" value="1"/>
</dbReference>
<dbReference type="SUPFAM" id="SSF52540">
    <property type="entry name" value="P-loop containing nucleoside triphosphate hydrolases"/>
    <property type="match status" value="1"/>
</dbReference>
<keyword evidence="3 11" id="KW-0378">Hydrolase</keyword>
<keyword evidence="4" id="KW-0067">ATP-binding</keyword>
<keyword evidence="12" id="KW-1185">Reference proteome</keyword>
<dbReference type="PROSITE" id="PS51194">
    <property type="entry name" value="HELICASE_CTER"/>
    <property type="match status" value="1"/>
</dbReference>
<dbReference type="GO" id="GO:0005737">
    <property type="term" value="C:cytoplasm"/>
    <property type="evidence" value="ECO:0007669"/>
    <property type="project" value="TreeGrafter"/>
</dbReference>
<evidence type="ECO:0000256" key="2">
    <source>
        <dbReference type="ARBA" id="ARBA00022741"/>
    </source>
</evidence>
<dbReference type="GO" id="GO:0043590">
    <property type="term" value="C:bacterial nucleoid"/>
    <property type="evidence" value="ECO:0007669"/>
    <property type="project" value="TreeGrafter"/>
</dbReference>
<feature type="domain" description="Helicase C-terminal" evidence="10">
    <location>
        <begin position="243"/>
        <end position="385"/>
    </location>
</feature>
<dbReference type="GO" id="GO:0005524">
    <property type="term" value="F:ATP binding"/>
    <property type="evidence" value="ECO:0007669"/>
    <property type="project" value="UniProtKB-KW"/>
</dbReference>
<organism evidence="11 12">
    <name type="scientific">Rohdeia mirabilis</name>
    <dbReference type="NCBI Taxonomy" id="2528008"/>
    <lineage>
        <taxon>Bacteria</taxon>
        <taxon>Pseudomonadati</taxon>
        <taxon>Planctomycetota</taxon>
        <taxon>Planctomycetia</taxon>
        <taxon>Planctomycetia incertae sedis</taxon>
        <taxon>Rohdeia</taxon>
    </lineage>
</organism>
<evidence type="ECO:0000256" key="4">
    <source>
        <dbReference type="ARBA" id="ARBA00022840"/>
    </source>
</evidence>
<dbReference type="EMBL" id="CP036290">
    <property type="protein sequence ID" value="QDU83175.1"/>
    <property type="molecule type" value="Genomic_DNA"/>
</dbReference>
<dbReference type="CDD" id="cd06223">
    <property type="entry name" value="PRTases_typeI"/>
    <property type="match status" value="1"/>
</dbReference>
<dbReference type="Proteomes" id="UP000319342">
    <property type="component" value="Chromosome"/>
</dbReference>
<dbReference type="RefSeq" id="WP_145182406.1">
    <property type="nucleotide sequence ID" value="NZ_CP036290.1"/>
</dbReference>
<dbReference type="OrthoDB" id="9763310at2"/>
<evidence type="ECO:0000256" key="8">
    <source>
        <dbReference type="ARBA" id="ARBA00034808"/>
    </source>
</evidence>
<dbReference type="PANTHER" id="PTHR13710">
    <property type="entry name" value="DNA HELICASE RECQ FAMILY MEMBER"/>
    <property type="match status" value="1"/>
</dbReference>
<dbReference type="GO" id="GO:0006310">
    <property type="term" value="P:DNA recombination"/>
    <property type="evidence" value="ECO:0007669"/>
    <property type="project" value="TreeGrafter"/>
</dbReference>
<evidence type="ECO:0000259" key="10">
    <source>
        <dbReference type="PROSITE" id="PS51194"/>
    </source>
</evidence>
<feature type="domain" description="Helicase ATP-binding" evidence="9">
    <location>
        <begin position="42"/>
        <end position="217"/>
    </location>
</feature>
<dbReference type="GO" id="GO:0016787">
    <property type="term" value="F:hydrolase activity"/>
    <property type="evidence" value="ECO:0007669"/>
    <property type="project" value="UniProtKB-KW"/>
</dbReference>
<accession>A0A518CVC5</accession>
<dbReference type="InterPro" id="IPR011545">
    <property type="entry name" value="DEAD/DEAH_box_helicase_dom"/>
</dbReference>
<reference evidence="11 12" key="1">
    <citation type="submission" date="2019-02" db="EMBL/GenBank/DDBJ databases">
        <title>Deep-cultivation of Planctomycetes and their phenomic and genomic characterization uncovers novel biology.</title>
        <authorList>
            <person name="Wiegand S."/>
            <person name="Jogler M."/>
            <person name="Boedeker C."/>
            <person name="Pinto D."/>
            <person name="Vollmers J."/>
            <person name="Rivas-Marin E."/>
            <person name="Kohn T."/>
            <person name="Peeters S.H."/>
            <person name="Heuer A."/>
            <person name="Rast P."/>
            <person name="Oberbeckmann S."/>
            <person name="Bunk B."/>
            <person name="Jeske O."/>
            <person name="Meyerdierks A."/>
            <person name="Storesund J.E."/>
            <person name="Kallscheuer N."/>
            <person name="Luecker S."/>
            <person name="Lage O.M."/>
            <person name="Pohl T."/>
            <person name="Merkel B.J."/>
            <person name="Hornburger P."/>
            <person name="Mueller R.-W."/>
            <person name="Bruemmer F."/>
            <person name="Labrenz M."/>
            <person name="Spormann A.M."/>
            <person name="Op den Camp H."/>
            <person name="Overmann J."/>
            <person name="Amann R."/>
            <person name="Jetten M.S.M."/>
            <person name="Mascher T."/>
            <person name="Medema M.H."/>
            <person name="Devos D.P."/>
            <person name="Kaster A.-K."/>
            <person name="Ovreas L."/>
            <person name="Rohde M."/>
            <person name="Galperin M.Y."/>
            <person name="Jogler C."/>
        </authorList>
    </citation>
    <scope>NUCLEOTIDE SEQUENCE [LARGE SCALE GENOMIC DNA]</scope>
    <source>
        <strain evidence="11 12">Pla163</strain>
    </source>
</reference>
<dbReference type="InterPro" id="IPR002464">
    <property type="entry name" value="DNA/RNA_helicase_DEAH_CS"/>
</dbReference>
<comment type="similarity">
    <text evidence="1">Belongs to the helicase family. RecQ subfamily.</text>
</comment>
<dbReference type="InterPro" id="IPR000836">
    <property type="entry name" value="PRTase_dom"/>
</dbReference>